<evidence type="ECO:0000313" key="3">
    <source>
        <dbReference type="Proteomes" id="UP001298681"/>
    </source>
</evidence>
<dbReference type="EMBL" id="JAKNHQ010000002">
    <property type="protein sequence ID" value="MCG4609760.1"/>
    <property type="molecule type" value="Genomic_DNA"/>
</dbReference>
<protein>
    <submittedName>
        <fullName evidence="2">ABC transporter permease</fullName>
    </submittedName>
</protein>
<keyword evidence="1" id="KW-0472">Membrane</keyword>
<dbReference type="Proteomes" id="UP001298681">
    <property type="component" value="Unassembled WGS sequence"/>
</dbReference>
<accession>A0ABS9MG42</accession>
<organism evidence="2 3">
    <name type="scientific">Anaeromassilibacillus senegalensis</name>
    <dbReference type="NCBI Taxonomy" id="1673717"/>
    <lineage>
        <taxon>Bacteria</taxon>
        <taxon>Bacillati</taxon>
        <taxon>Bacillota</taxon>
        <taxon>Clostridia</taxon>
        <taxon>Eubacteriales</taxon>
        <taxon>Acutalibacteraceae</taxon>
        <taxon>Anaeromassilibacillus</taxon>
    </lineage>
</organism>
<evidence type="ECO:0000313" key="2">
    <source>
        <dbReference type="EMBL" id="MCG4609760.1"/>
    </source>
</evidence>
<proteinExistence type="predicted"/>
<comment type="caution">
    <text evidence="2">The sequence shown here is derived from an EMBL/GenBank/DDBJ whole genome shotgun (WGS) entry which is preliminary data.</text>
</comment>
<keyword evidence="1" id="KW-1133">Transmembrane helix</keyword>
<dbReference type="InterPro" id="IPR010540">
    <property type="entry name" value="CmpB_TMEM229"/>
</dbReference>
<feature type="transmembrane region" description="Helical" evidence="1">
    <location>
        <begin position="58"/>
        <end position="80"/>
    </location>
</feature>
<dbReference type="RefSeq" id="WP_087229220.1">
    <property type="nucleotide sequence ID" value="NZ_JAKNHQ010000002.1"/>
</dbReference>
<dbReference type="Pfam" id="PF06541">
    <property type="entry name" value="ABC_trans_CmpB"/>
    <property type="match status" value="1"/>
</dbReference>
<keyword evidence="1" id="KW-0812">Transmembrane</keyword>
<keyword evidence="3" id="KW-1185">Reference proteome</keyword>
<name>A0ABS9MG42_9FIRM</name>
<feature type="transmembrane region" description="Helical" evidence="1">
    <location>
        <begin position="100"/>
        <end position="120"/>
    </location>
</feature>
<reference evidence="2 3" key="1">
    <citation type="submission" date="2022-01" db="EMBL/GenBank/DDBJ databases">
        <title>Collection of gut derived symbiotic bacterial strains cultured from healthy donors.</title>
        <authorList>
            <person name="Lin H."/>
            <person name="Kohout C."/>
            <person name="Waligurski E."/>
            <person name="Pamer E.G."/>
        </authorList>
    </citation>
    <scope>NUCLEOTIDE SEQUENCE [LARGE SCALE GENOMIC DNA]</scope>
    <source>
        <strain evidence="2 3">DFI.7.58</strain>
    </source>
</reference>
<sequence length="134" mass="14723">MKKNALLFATGGSVYPMLEILCRGHTDLSMSVAGGICLCLIDRICNRSMKGKCLAVKCCAGSGIITSVEFAIGLIVNVAWKQDVWDYSHLPLNIMGQVCLPFSILWFLITIPALAVCNLYDKIPFILSKRHMAK</sequence>
<evidence type="ECO:0000256" key="1">
    <source>
        <dbReference type="SAM" id="Phobius"/>
    </source>
</evidence>
<gene>
    <name evidence="2" type="ORF">L0P57_02220</name>
</gene>